<name>A0A1T4K4F6_9FIRM</name>
<dbReference type="Gene3D" id="2.160.10.10">
    <property type="entry name" value="Hexapeptide repeat proteins"/>
    <property type="match status" value="1"/>
</dbReference>
<dbReference type="AlphaFoldDB" id="A0A1T4K4F6"/>
<keyword evidence="2" id="KW-1185">Reference proteome</keyword>
<dbReference type="STRING" id="290054.SAMN02745114_00299"/>
<accession>A0A1T4K4F6</accession>
<dbReference type="SUPFAM" id="SSF51161">
    <property type="entry name" value="Trimeric LpxA-like enzymes"/>
    <property type="match status" value="1"/>
</dbReference>
<evidence type="ECO:0000313" key="2">
    <source>
        <dbReference type="Proteomes" id="UP000190657"/>
    </source>
</evidence>
<organism evidence="1 2">
    <name type="scientific">Eubacterium coprostanoligenes</name>
    <dbReference type="NCBI Taxonomy" id="290054"/>
    <lineage>
        <taxon>Bacteria</taxon>
        <taxon>Bacillati</taxon>
        <taxon>Bacillota</taxon>
        <taxon>Clostridia</taxon>
        <taxon>Eubacteriales</taxon>
        <taxon>Eubacteriaceae</taxon>
        <taxon>Eubacterium</taxon>
    </lineage>
</organism>
<evidence type="ECO:0000313" key="1">
    <source>
        <dbReference type="EMBL" id="SJZ37292.1"/>
    </source>
</evidence>
<dbReference type="EMBL" id="FUWW01000002">
    <property type="protein sequence ID" value="SJZ37292.1"/>
    <property type="molecule type" value="Genomic_DNA"/>
</dbReference>
<sequence length="90" mass="10300">MQLKQLIKSGLGFITAKKHHINKIGKNVYIGKQTKITNGKNIYLGNDVQIRPYCDLFADDFIIINEACDIGIRNRIDGNVIFEKKCFNRT</sequence>
<reference evidence="2" key="1">
    <citation type="submission" date="2017-02" db="EMBL/GenBank/DDBJ databases">
        <authorList>
            <person name="Varghese N."/>
            <person name="Submissions S."/>
        </authorList>
    </citation>
    <scope>NUCLEOTIDE SEQUENCE [LARGE SCALE GENOMIC DNA]</scope>
    <source>
        <strain evidence="2">ATCC 51222</strain>
    </source>
</reference>
<proteinExistence type="predicted"/>
<evidence type="ECO:0008006" key="3">
    <source>
        <dbReference type="Google" id="ProtNLM"/>
    </source>
</evidence>
<protein>
    <recommendedName>
        <fullName evidence="3">Transferase hexapeptide (Six repeat-containing protein)</fullName>
    </recommendedName>
</protein>
<dbReference type="RefSeq" id="WP_078767799.1">
    <property type="nucleotide sequence ID" value="NZ_FUWW01000002.1"/>
</dbReference>
<gene>
    <name evidence="1" type="ORF">SAMN02745114_00299</name>
</gene>
<dbReference type="Proteomes" id="UP000190657">
    <property type="component" value="Unassembled WGS sequence"/>
</dbReference>
<dbReference type="InterPro" id="IPR011004">
    <property type="entry name" value="Trimer_LpxA-like_sf"/>
</dbReference>